<dbReference type="GO" id="GO:0030267">
    <property type="term" value="F:glyoxylate reductase (NADPH) activity"/>
    <property type="evidence" value="ECO:0007669"/>
    <property type="project" value="TreeGrafter"/>
</dbReference>
<keyword evidence="2 4" id="KW-0560">Oxidoreductase</keyword>
<name>A0AAN7YHT8_9PEZI</name>
<evidence type="ECO:0000313" key="8">
    <source>
        <dbReference type="Proteomes" id="UP001310890"/>
    </source>
</evidence>
<dbReference type="CDD" id="cd12168">
    <property type="entry name" value="Mand_dh_like"/>
    <property type="match status" value="1"/>
</dbReference>
<comment type="similarity">
    <text evidence="1 4">Belongs to the D-isomer specific 2-hydroxyacid dehydrogenase family.</text>
</comment>
<dbReference type="AlphaFoldDB" id="A0AAN7YHT8"/>
<dbReference type="PROSITE" id="PS00065">
    <property type="entry name" value="D_2_HYDROXYACID_DH_1"/>
    <property type="match status" value="1"/>
</dbReference>
<evidence type="ECO:0000259" key="6">
    <source>
        <dbReference type="Pfam" id="PF02826"/>
    </source>
</evidence>
<evidence type="ECO:0000313" key="7">
    <source>
        <dbReference type="EMBL" id="KAK5114931.1"/>
    </source>
</evidence>
<dbReference type="PANTHER" id="PTHR10996:SF269">
    <property type="entry name" value="HYPOTHETICAL D-ISOMER SPECIFIC 2-HYDROXYACID DEHYDROGENASE (EUROFUNG)"/>
    <property type="match status" value="1"/>
</dbReference>
<evidence type="ECO:0000256" key="3">
    <source>
        <dbReference type="ARBA" id="ARBA00023027"/>
    </source>
</evidence>
<dbReference type="EMBL" id="JAVRRL010000015">
    <property type="protein sequence ID" value="KAK5114931.1"/>
    <property type="molecule type" value="Genomic_DNA"/>
</dbReference>
<feature type="domain" description="D-isomer specific 2-hydroxyacid dehydrogenase catalytic" evidence="5">
    <location>
        <begin position="52"/>
        <end position="333"/>
    </location>
</feature>
<dbReference type="Pfam" id="PF00389">
    <property type="entry name" value="2-Hacid_dh"/>
    <property type="match status" value="1"/>
</dbReference>
<feature type="domain" description="D-isomer specific 2-hydroxyacid dehydrogenase NAD-binding" evidence="6">
    <location>
        <begin position="128"/>
        <end position="302"/>
    </location>
</feature>
<dbReference type="InterPro" id="IPR036291">
    <property type="entry name" value="NAD(P)-bd_dom_sf"/>
</dbReference>
<dbReference type="Pfam" id="PF02826">
    <property type="entry name" value="2-Hacid_dh_C"/>
    <property type="match status" value="1"/>
</dbReference>
<comment type="caution">
    <text evidence="7">The sequence shown here is derived from an EMBL/GenBank/DDBJ whole genome shotgun (WGS) entry which is preliminary data.</text>
</comment>
<dbReference type="InterPro" id="IPR050223">
    <property type="entry name" value="D-isomer_2-hydroxyacid_DH"/>
</dbReference>
<dbReference type="Proteomes" id="UP001310890">
    <property type="component" value="Unassembled WGS sequence"/>
</dbReference>
<dbReference type="FunFam" id="3.40.50.720:FF:000282">
    <property type="entry name" value="Glyoxylate reductase protein"/>
    <property type="match status" value="1"/>
</dbReference>
<evidence type="ECO:0000256" key="1">
    <source>
        <dbReference type="ARBA" id="ARBA00005854"/>
    </source>
</evidence>
<dbReference type="PROSITE" id="PS00671">
    <property type="entry name" value="D_2_HYDROXYACID_DH_3"/>
    <property type="match status" value="1"/>
</dbReference>
<keyword evidence="3" id="KW-0520">NAD</keyword>
<dbReference type="PROSITE" id="PS00670">
    <property type="entry name" value="D_2_HYDROXYACID_DH_2"/>
    <property type="match status" value="1"/>
</dbReference>
<protein>
    <recommendedName>
        <fullName evidence="9">Glyoxylate reductase</fullName>
    </recommendedName>
</protein>
<organism evidence="7 8">
    <name type="scientific">Meristemomyces frigidus</name>
    <dbReference type="NCBI Taxonomy" id="1508187"/>
    <lineage>
        <taxon>Eukaryota</taxon>
        <taxon>Fungi</taxon>
        <taxon>Dikarya</taxon>
        <taxon>Ascomycota</taxon>
        <taxon>Pezizomycotina</taxon>
        <taxon>Dothideomycetes</taxon>
        <taxon>Dothideomycetidae</taxon>
        <taxon>Mycosphaerellales</taxon>
        <taxon>Teratosphaeriaceae</taxon>
        <taxon>Meristemomyces</taxon>
    </lineage>
</organism>
<dbReference type="GO" id="GO:0005829">
    <property type="term" value="C:cytosol"/>
    <property type="evidence" value="ECO:0007669"/>
    <property type="project" value="TreeGrafter"/>
</dbReference>
<dbReference type="SUPFAM" id="SSF52283">
    <property type="entry name" value="Formate/glycerate dehydrogenase catalytic domain-like"/>
    <property type="match status" value="1"/>
</dbReference>
<dbReference type="InterPro" id="IPR006139">
    <property type="entry name" value="D-isomer_2_OHA_DH_cat_dom"/>
</dbReference>
<gene>
    <name evidence="7" type="ORF">LTR62_002090</name>
</gene>
<evidence type="ECO:0000256" key="2">
    <source>
        <dbReference type="ARBA" id="ARBA00023002"/>
    </source>
</evidence>
<accession>A0AAN7YHT8</accession>
<dbReference type="GO" id="GO:0016618">
    <property type="term" value="F:hydroxypyruvate reductase [NAD(P)H] activity"/>
    <property type="evidence" value="ECO:0007669"/>
    <property type="project" value="TreeGrafter"/>
</dbReference>
<evidence type="ECO:0000259" key="5">
    <source>
        <dbReference type="Pfam" id="PF00389"/>
    </source>
</evidence>
<dbReference type="GO" id="GO:0051287">
    <property type="term" value="F:NAD binding"/>
    <property type="evidence" value="ECO:0007669"/>
    <property type="project" value="InterPro"/>
</dbReference>
<sequence>MTSSNPKPKILLLGTVDFAKSTWEALSTIADLTTPTSTNRQDFIQECKSGKLNNTIAAYKTFSSASITGPWDVELIAALPNTLNFCISNGAGYDSIDVHACAARKPRPILVANVPTVVDDATADTAVFLLLGALRGFNVSMLSLRNREWRGREVPPLGHDPQGKVLGVLGMGGIGRNMKKKCEVFGMRTIYHNRNQLSEEQAGGAQYVSFDELLAQSDVLSLNLPLNPRTRHIIGKPEFAKMKTGIIIVNTARGAVMDEAALVDALASGRVASAGLDVYEEEPKIHPGLIDNPHVMLLPHMGTWTLETMTKMEEFSIENVRAAIETGKLISPVIEHKDL</sequence>
<dbReference type="InterPro" id="IPR029752">
    <property type="entry name" value="D-isomer_DH_CS1"/>
</dbReference>
<evidence type="ECO:0000256" key="4">
    <source>
        <dbReference type="RuleBase" id="RU003719"/>
    </source>
</evidence>
<dbReference type="InterPro" id="IPR029753">
    <property type="entry name" value="D-isomer_DH_CS"/>
</dbReference>
<reference evidence="7" key="1">
    <citation type="submission" date="2023-08" db="EMBL/GenBank/DDBJ databases">
        <title>Black Yeasts Isolated from many extreme environments.</title>
        <authorList>
            <person name="Coleine C."/>
            <person name="Stajich J.E."/>
            <person name="Selbmann L."/>
        </authorList>
    </citation>
    <scope>NUCLEOTIDE SEQUENCE</scope>
    <source>
        <strain evidence="7">CCFEE 5401</strain>
    </source>
</reference>
<proteinExistence type="inferred from homology"/>
<evidence type="ECO:0008006" key="9">
    <source>
        <dbReference type="Google" id="ProtNLM"/>
    </source>
</evidence>
<dbReference type="Gene3D" id="3.40.50.720">
    <property type="entry name" value="NAD(P)-binding Rossmann-like Domain"/>
    <property type="match status" value="2"/>
</dbReference>
<dbReference type="SUPFAM" id="SSF51735">
    <property type="entry name" value="NAD(P)-binding Rossmann-fold domains"/>
    <property type="match status" value="1"/>
</dbReference>
<dbReference type="PANTHER" id="PTHR10996">
    <property type="entry name" value="2-HYDROXYACID DEHYDROGENASE-RELATED"/>
    <property type="match status" value="1"/>
</dbReference>
<dbReference type="InterPro" id="IPR006140">
    <property type="entry name" value="D-isomer_DH_NAD-bd"/>
</dbReference>